<evidence type="ECO:0000259" key="6">
    <source>
        <dbReference type="PROSITE" id="PS51123"/>
    </source>
</evidence>
<evidence type="ECO:0000256" key="2">
    <source>
        <dbReference type="ARBA" id="ARBA00023136"/>
    </source>
</evidence>
<dbReference type="SUPFAM" id="SSF82171">
    <property type="entry name" value="DPP6 N-terminal domain-like"/>
    <property type="match status" value="1"/>
</dbReference>
<keyword evidence="2 4" id="KW-0472">Membrane</keyword>
<dbReference type="OrthoDB" id="9809364at2"/>
<dbReference type="InterPro" id="IPR036737">
    <property type="entry name" value="OmpA-like_sf"/>
</dbReference>
<keyword evidence="8" id="KW-1185">Reference proteome</keyword>
<dbReference type="InterPro" id="IPR011659">
    <property type="entry name" value="WD40"/>
</dbReference>
<dbReference type="SUPFAM" id="SSF103088">
    <property type="entry name" value="OmpA-like"/>
    <property type="match status" value="1"/>
</dbReference>
<organism evidence="7 8">
    <name type="scientific">Flavobacterium pallidum</name>
    <dbReference type="NCBI Taxonomy" id="2172098"/>
    <lineage>
        <taxon>Bacteria</taxon>
        <taxon>Pseudomonadati</taxon>
        <taxon>Bacteroidota</taxon>
        <taxon>Flavobacteriia</taxon>
        <taxon>Flavobacteriales</taxon>
        <taxon>Flavobacteriaceae</taxon>
        <taxon>Flavobacterium</taxon>
    </lineage>
</organism>
<dbReference type="EMBL" id="CP029187">
    <property type="protein sequence ID" value="AWI24422.1"/>
    <property type="molecule type" value="Genomic_DNA"/>
</dbReference>
<dbReference type="GO" id="GO:0009279">
    <property type="term" value="C:cell outer membrane"/>
    <property type="evidence" value="ECO:0007669"/>
    <property type="project" value="UniProtKB-SubCell"/>
</dbReference>
<evidence type="ECO:0000256" key="3">
    <source>
        <dbReference type="ARBA" id="ARBA00023237"/>
    </source>
</evidence>
<accession>A0A2S1SDI0</accession>
<comment type="subcellular location">
    <subcellularLocation>
        <location evidence="1">Cell outer membrane</location>
    </subcellularLocation>
</comment>
<dbReference type="InterPro" id="IPR006665">
    <property type="entry name" value="OmpA-like"/>
</dbReference>
<name>A0A2S1SDI0_9FLAO</name>
<evidence type="ECO:0000313" key="8">
    <source>
        <dbReference type="Proteomes" id="UP000244937"/>
    </source>
</evidence>
<dbReference type="Gene3D" id="2.60.40.1120">
    <property type="entry name" value="Carboxypeptidase-like, regulatory domain"/>
    <property type="match status" value="1"/>
</dbReference>
<dbReference type="InterPro" id="IPR050330">
    <property type="entry name" value="Bact_OuterMem_StrucFunc"/>
</dbReference>
<keyword evidence="7" id="KW-0966">Cell projection</keyword>
<dbReference type="InterPro" id="IPR008969">
    <property type="entry name" value="CarboxyPept-like_regulatory"/>
</dbReference>
<keyword evidence="3" id="KW-0998">Cell outer membrane</keyword>
<dbReference type="KEGG" id="fpal:HYN49_00120"/>
<evidence type="ECO:0000256" key="4">
    <source>
        <dbReference type="PROSITE-ProRule" id="PRU00473"/>
    </source>
</evidence>
<dbReference type="SUPFAM" id="SSF48452">
    <property type="entry name" value="TPR-like"/>
    <property type="match status" value="1"/>
</dbReference>
<dbReference type="PRINTS" id="PR01021">
    <property type="entry name" value="OMPADOMAIN"/>
</dbReference>
<feature type="domain" description="OmpA-like" evidence="6">
    <location>
        <begin position="524"/>
        <end position="645"/>
    </location>
</feature>
<proteinExistence type="predicted"/>
<reference evidence="7 8" key="1">
    <citation type="submission" date="2018-05" db="EMBL/GenBank/DDBJ databases">
        <title>Genome sequencing of Flavobacterium sp. HYN0049.</title>
        <authorList>
            <person name="Yi H."/>
            <person name="Baek C."/>
        </authorList>
    </citation>
    <scope>NUCLEOTIDE SEQUENCE [LARGE SCALE GENOMIC DNA]</scope>
    <source>
        <strain evidence="7 8">HYN0049</strain>
    </source>
</reference>
<dbReference type="Gene3D" id="3.30.1330.60">
    <property type="entry name" value="OmpA-like domain"/>
    <property type="match status" value="1"/>
</dbReference>
<dbReference type="Pfam" id="PF07676">
    <property type="entry name" value="PD40"/>
    <property type="match status" value="2"/>
</dbReference>
<dbReference type="CDD" id="cd07185">
    <property type="entry name" value="OmpA_C-like"/>
    <property type="match status" value="1"/>
</dbReference>
<sequence length="645" mass="73160">MPTKSKLLLLIIALIGVNAFPQKGKLAAADKKYEQYSYIDAIAIYEQVAKKGYKSVELFEKLGNAYYFNSDFEKSAIWYTELFSLNQEVEAEYYYRYAQSLKSIGSYDRANEMMALFSQKSAADNRAKIYASNTDYLEKIKENSGRFNIKNAGLNSEQSDYGGAFFGDDLVFTTARDTGGPFVRKMKWSNQAFSNLYSSKAKVDGSMAKPEKFTNILNSKFNEASAVFTKDQKTMYFTRNNYTDGKKGRSKDRRTLLKLYRATFDEIEWVDVEELDFNSEEFSCAHPALSPNDRVLYFASDMPGGFGQSDIYKIKVYTDGTFSKPENLGPSINTEGKETFPFVSDDNELYFASDGHPGLGGLDVFVSKITEDGKQEEVLNLGEPLNSSQDDFAFMIDSKSRNGFFSSNRPGGIGSDDIYRFTETRKITCEQVLDGYVTDEETGDFLGNAQVVLLDSNFNIIKEMYASELGYYKFQVLCDRQYYLRASKLKHETKEVNVVIPKEYGKTAVNIALDKRSLKFAKGDDVGPKLGIRMIYFDLDKSVIRPEAAVELQKVLVLMQSNPKLKIDIRSHTDSRQTKKYNQKLSDRRAKATMNWLIKQGIAASRLTAKGYGESQPVNKCKDGVECTEEEHQQNRRSQFIVTDM</sequence>
<dbReference type="Pfam" id="PF00691">
    <property type="entry name" value="OmpA"/>
    <property type="match status" value="1"/>
</dbReference>
<evidence type="ECO:0000256" key="5">
    <source>
        <dbReference type="SAM" id="SignalP"/>
    </source>
</evidence>
<dbReference type="InterPro" id="IPR011990">
    <property type="entry name" value="TPR-like_helical_dom_sf"/>
</dbReference>
<evidence type="ECO:0000256" key="1">
    <source>
        <dbReference type="ARBA" id="ARBA00004442"/>
    </source>
</evidence>
<feature type="chain" id="PRO_5015739892" evidence="5">
    <location>
        <begin position="20"/>
        <end position="645"/>
    </location>
</feature>
<evidence type="ECO:0000313" key="7">
    <source>
        <dbReference type="EMBL" id="AWI24422.1"/>
    </source>
</evidence>
<dbReference type="Gene3D" id="1.25.40.10">
    <property type="entry name" value="Tetratricopeptide repeat domain"/>
    <property type="match status" value="1"/>
</dbReference>
<dbReference type="RefSeq" id="WP_108902231.1">
    <property type="nucleotide sequence ID" value="NZ_CP029187.1"/>
</dbReference>
<gene>
    <name evidence="7" type="ORF">HYN49_00120</name>
</gene>
<dbReference type="Proteomes" id="UP000244937">
    <property type="component" value="Chromosome"/>
</dbReference>
<keyword evidence="7" id="KW-0282">Flagellum</keyword>
<dbReference type="SUPFAM" id="SSF49464">
    <property type="entry name" value="Carboxypeptidase regulatory domain-like"/>
    <property type="match status" value="1"/>
</dbReference>
<keyword evidence="5" id="KW-0732">Signal</keyword>
<dbReference type="InterPro" id="IPR006664">
    <property type="entry name" value="OMP_bac"/>
</dbReference>
<protein>
    <submittedName>
        <fullName evidence="7">Flagellar motor protein MotB</fullName>
    </submittedName>
</protein>
<dbReference type="PANTHER" id="PTHR30329">
    <property type="entry name" value="STATOR ELEMENT OF FLAGELLAR MOTOR COMPLEX"/>
    <property type="match status" value="1"/>
</dbReference>
<keyword evidence="7" id="KW-0969">Cilium</keyword>
<feature type="signal peptide" evidence="5">
    <location>
        <begin position="1"/>
        <end position="19"/>
    </location>
</feature>
<dbReference type="PROSITE" id="PS51123">
    <property type="entry name" value="OMPA_2"/>
    <property type="match status" value="1"/>
</dbReference>
<dbReference type="AlphaFoldDB" id="A0A2S1SDI0"/>
<dbReference type="PANTHER" id="PTHR30329:SF21">
    <property type="entry name" value="LIPOPROTEIN YIAD-RELATED"/>
    <property type="match status" value="1"/>
</dbReference>